<gene>
    <name evidence="8" type="ORF">CTI12_AA516120</name>
</gene>
<evidence type="ECO:0000256" key="7">
    <source>
        <dbReference type="SAM" id="Phobius"/>
    </source>
</evidence>
<protein>
    <submittedName>
        <fullName evidence="8">Ctr copper transporter</fullName>
    </submittedName>
</protein>
<evidence type="ECO:0000256" key="5">
    <source>
        <dbReference type="ARBA" id="ARBA00022989"/>
    </source>
</evidence>
<dbReference type="EMBL" id="PKPP01010673">
    <property type="protein sequence ID" value="PWA45613.1"/>
    <property type="molecule type" value="Genomic_DNA"/>
</dbReference>
<dbReference type="InterPro" id="IPR007274">
    <property type="entry name" value="Cop_transporter"/>
</dbReference>
<evidence type="ECO:0000313" key="8">
    <source>
        <dbReference type="EMBL" id="PWA45613.1"/>
    </source>
</evidence>
<reference evidence="8 9" key="1">
    <citation type="journal article" date="2018" name="Mol. Plant">
        <title>The genome of Artemisia annua provides insight into the evolution of Asteraceae family and artemisinin biosynthesis.</title>
        <authorList>
            <person name="Shen Q."/>
            <person name="Zhang L."/>
            <person name="Liao Z."/>
            <person name="Wang S."/>
            <person name="Yan T."/>
            <person name="Shi P."/>
            <person name="Liu M."/>
            <person name="Fu X."/>
            <person name="Pan Q."/>
            <person name="Wang Y."/>
            <person name="Lv Z."/>
            <person name="Lu X."/>
            <person name="Zhang F."/>
            <person name="Jiang W."/>
            <person name="Ma Y."/>
            <person name="Chen M."/>
            <person name="Hao X."/>
            <person name="Li L."/>
            <person name="Tang Y."/>
            <person name="Lv G."/>
            <person name="Zhou Y."/>
            <person name="Sun X."/>
            <person name="Brodelius P.E."/>
            <person name="Rose J.K.C."/>
            <person name="Tang K."/>
        </authorList>
    </citation>
    <scope>NUCLEOTIDE SEQUENCE [LARGE SCALE GENOMIC DNA]</scope>
    <source>
        <strain evidence="9">cv. Huhao1</strain>
        <tissue evidence="8">Leaf</tissue>
    </source>
</reference>
<comment type="subcellular location">
    <subcellularLocation>
        <location evidence="1">Membrane</location>
    </subcellularLocation>
</comment>
<dbReference type="OrthoDB" id="73901at2759"/>
<name>A0A2U1L9D8_ARTAN</name>
<feature type="transmembrane region" description="Helical" evidence="7">
    <location>
        <begin position="29"/>
        <end position="50"/>
    </location>
</feature>
<evidence type="ECO:0000256" key="4">
    <source>
        <dbReference type="ARBA" id="ARBA00022796"/>
    </source>
</evidence>
<keyword evidence="4" id="KW-0187">Copper transport</keyword>
<comment type="similarity">
    <text evidence="2">Belongs to the copper transporter (Ctr) (TC 1.A.56) family. SLC31A subfamily.</text>
</comment>
<evidence type="ECO:0000256" key="1">
    <source>
        <dbReference type="ARBA" id="ARBA00004370"/>
    </source>
</evidence>
<proteinExistence type="inferred from homology"/>
<keyword evidence="9" id="KW-1185">Reference proteome</keyword>
<keyword evidence="4" id="KW-0186">Copper</keyword>
<dbReference type="PANTHER" id="PTHR12483">
    <property type="entry name" value="SOLUTE CARRIER FAMILY 31 COPPER TRANSPORTERS"/>
    <property type="match status" value="1"/>
</dbReference>
<dbReference type="AlphaFoldDB" id="A0A2U1L9D8"/>
<dbReference type="STRING" id="35608.A0A2U1L9D8"/>
<sequence>MGDMNMMHMTFFWGKDLVMLFDNWPNGNLGMYILALFFVCVMAVLIELLSDFPAIKTGTRPIVGVLAQASVYGLRMVIAYFVILFVMSYNVVFLSLWSWDMLSGFF</sequence>
<keyword evidence="6 7" id="KW-0472">Membrane</keyword>
<comment type="caution">
    <text evidence="8">The sequence shown here is derived from an EMBL/GenBank/DDBJ whole genome shotgun (WGS) entry which is preliminary data.</text>
</comment>
<keyword evidence="3 7" id="KW-0812">Transmembrane</keyword>
<keyword evidence="4" id="KW-0813">Transport</keyword>
<dbReference type="PANTHER" id="PTHR12483:SF85">
    <property type="entry name" value="COPPER TRANSPORT PROTEIN"/>
    <property type="match status" value="1"/>
</dbReference>
<accession>A0A2U1L9D8</accession>
<keyword evidence="5 7" id="KW-1133">Transmembrane helix</keyword>
<evidence type="ECO:0000256" key="3">
    <source>
        <dbReference type="ARBA" id="ARBA00022692"/>
    </source>
</evidence>
<keyword evidence="4" id="KW-0406">Ion transport</keyword>
<dbReference type="GO" id="GO:0005886">
    <property type="term" value="C:plasma membrane"/>
    <property type="evidence" value="ECO:0007669"/>
    <property type="project" value="TreeGrafter"/>
</dbReference>
<evidence type="ECO:0000256" key="2">
    <source>
        <dbReference type="ARBA" id="ARBA00006921"/>
    </source>
</evidence>
<dbReference type="Proteomes" id="UP000245207">
    <property type="component" value="Unassembled WGS sequence"/>
</dbReference>
<evidence type="ECO:0000313" key="9">
    <source>
        <dbReference type="Proteomes" id="UP000245207"/>
    </source>
</evidence>
<feature type="transmembrane region" description="Helical" evidence="7">
    <location>
        <begin position="77"/>
        <end position="99"/>
    </location>
</feature>
<organism evidence="8 9">
    <name type="scientific">Artemisia annua</name>
    <name type="common">Sweet wormwood</name>
    <dbReference type="NCBI Taxonomy" id="35608"/>
    <lineage>
        <taxon>Eukaryota</taxon>
        <taxon>Viridiplantae</taxon>
        <taxon>Streptophyta</taxon>
        <taxon>Embryophyta</taxon>
        <taxon>Tracheophyta</taxon>
        <taxon>Spermatophyta</taxon>
        <taxon>Magnoliopsida</taxon>
        <taxon>eudicotyledons</taxon>
        <taxon>Gunneridae</taxon>
        <taxon>Pentapetalae</taxon>
        <taxon>asterids</taxon>
        <taxon>campanulids</taxon>
        <taxon>Asterales</taxon>
        <taxon>Asteraceae</taxon>
        <taxon>Asteroideae</taxon>
        <taxon>Anthemideae</taxon>
        <taxon>Artemisiinae</taxon>
        <taxon>Artemisia</taxon>
    </lineage>
</organism>
<evidence type="ECO:0000256" key="6">
    <source>
        <dbReference type="ARBA" id="ARBA00023136"/>
    </source>
</evidence>
<dbReference type="GO" id="GO:0005375">
    <property type="term" value="F:copper ion transmembrane transporter activity"/>
    <property type="evidence" value="ECO:0007669"/>
    <property type="project" value="InterPro"/>
</dbReference>